<keyword evidence="3" id="KW-1185">Reference proteome</keyword>
<dbReference type="RefSeq" id="WP_344884919.1">
    <property type="nucleotide sequence ID" value="NZ_BAABAL010000026.1"/>
</dbReference>
<dbReference type="InterPro" id="IPR036514">
    <property type="entry name" value="SGNH_hydro_sf"/>
</dbReference>
<dbReference type="EMBL" id="BAABAL010000026">
    <property type="protein sequence ID" value="GAA4034521.1"/>
    <property type="molecule type" value="Genomic_DNA"/>
</dbReference>
<dbReference type="Pfam" id="PF13472">
    <property type="entry name" value="Lipase_GDSL_2"/>
    <property type="match status" value="1"/>
</dbReference>
<dbReference type="SUPFAM" id="SSF52266">
    <property type="entry name" value="SGNH hydrolase"/>
    <property type="match status" value="1"/>
</dbReference>
<name>A0ABP7U1V3_9PSEU</name>
<dbReference type="PANTHER" id="PTHR37981">
    <property type="entry name" value="LIPASE 2"/>
    <property type="match status" value="1"/>
</dbReference>
<dbReference type="Gene3D" id="3.40.50.1110">
    <property type="entry name" value="SGNH hydrolase"/>
    <property type="match status" value="1"/>
</dbReference>
<accession>A0ABP7U1V3</accession>
<evidence type="ECO:0000259" key="1">
    <source>
        <dbReference type="Pfam" id="PF13472"/>
    </source>
</evidence>
<sequence length="362" mass="38775">MRARDRFRPLRLVLFTLAVPIIGVSVLLADGRAPTAPGPPAEAPHAVVALGDSSMSGEGVGDYELGTNGENGNWCHRSSRALVHHTAMTRAITTVNLACSGAVARDVGLTEATHNTERSQARRLAELARLFRVTTVVVQMGANDDPGFARTVTDCAGAWLLGRTAGCAANLTEEWPKRVERMVPKVSAALADIRAVMRGAGYRDSAYSLVVQSYAAPVGPDVQTNLQSLAGCPFRLEDLKWVRTKAVHQLSDGLRRAADSAGARFLDLAGAGIGHEACTSAVEGRSEWFTRLTVNWGDLRHDDRARHAMQESFHPNGDGHQQIGRCLGRFLRTPERFGACVPTAAGDLDLLIGEAALNRTPG</sequence>
<gene>
    <name evidence="2" type="ORF">GCM10022247_69650</name>
</gene>
<evidence type="ECO:0000313" key="3">
    <source>
        <dbReference type="Proteomes" id="UP001501747"/>
    </source>
</evidence>
<dbReference type="InterPro" id="IPR013830">
    <property type="entry name" value="SGNH_hydro"/>
</dbReference>
<protein>
    <submittedName>
        <fullName evidence="2">GDSL-type esterase/lipase family protein</fullName>
    </submittedName>
</protein>
<dbReference type="InterPro" id="IPR037460">
    <property type="entry name" value="SEST-like"/>
</dbReference>
<organism evidence="2 3">
    <name type="scientific">Allokutzneria multivorans</name>
    <dbReference type="NCBI Taxonomy" id="1142134"/>
    <lineage>
        <taxon>Bacteria</taxon>
        <taxon>Bacillati</taxon>
        <taxon>Actinomycetota</taxon>
        <taxon>Actinomycetes</taxon>
        <taxon>Pseudonocardiales</taxon>
        <taxon>Pseudonocardiaceae</taxon>
        <taxon>Allokutzneria</taxon>
    </lineage>
</organism>
<dbReference type="Proteomes" id="UP001501747">
    <property type="component" value="Unassembled WGS sequence"/>
</dbReference>
<evidence type="ECO:0000313" key="2">
    <source>
        <dbReference type="EMBL" id="GAA4034521.1"/>
    </source>
</evidence>
<reference evidence="3" key="1">
    <citation type="journal article" date="2019" name="Int. J. Syst. Evol. Microbiol.">
        <title>The Global Catalogue of Microorganisms (GCM) 10K type strain sequencing project: providing services to taxonomists for standard genome sequencing and annotation.</title>
        <authorList>
            <consortium name="The Broad Institute Genomics Platform"/>
            <consortium name="The Broad Institute Genome Sequencing Center for Infectious Disease"/>
            <person name="Wu L."/>
            <person name="Ma J."/>
        </authorList>
    </citation>
    <scope>NUCLEOTIDE SEQUENCE [LARGE SCALE GENOMIC DNA]</scope>
    <source>
        <strain evidence="3">JCM 17342</strain>
    </source>
</reference>
<feature type="domain" description="SGNH hydrolase-type esterase" evidence="1">
    <location>
        <begin position="49"/>
        <end position="321"/>
    </location>
</feature>
<proteinExistence type="predicted"/>
<dbReference type="PANTHER" id="PTHR37981:SF1">
    <property type="entry name" value="SGNH HYDROLASE-TYPE ESTERASE DOMAIN-CONTAINING PROTEIN"/>
    <property type="match status" value="1"/>
</dbReference>
<comment type="caution">
    <text evidence="2">The sequence shown here is derived from an EMBL/GenBank/DDBJ whole genome shotgun (WGS) entry which is preliminary data.</text>
</comment>